<keyword evidence="5" id="KW-0297">G-protein coupled receptor</keyword>
<evidence type="ECO:0000259" key="12">
    <source>
        <dbReference type="PROSITE" id="PS50262"/>
    </source>
</evidence>
<evidence type="ECO:0000256" key="11">
    <source>
        <dbReference type="SAM" id="Phobius"/>
    </source>
</evidence>
<dbReference type="InterPro" id="IPR017452">
    <property type="entry name" value="GPCR_Rhodpsn_7TM"/>
</dbReference>
<dbReference type="PRINTS" id="PR00237">
    <property type="entry name" value="GPCRRHODOPSN"/>
</dbReference>
<feature type="transmembrane region" description="Helical" evidence="11">
    <location>
        <begin position="98"/>
        <end position="120"/>
    </location>
</feature>
<dbReference type="PANTHER" id="PTHR24246">
    <property type="entry name" value="OLFACTORY RECEPTOR AND ADENOSINE RECEPTOR"/>
    <property type="match status" value="1"/>
</dbReference>
<evidence type="ECO:0000256" key="4">
    <source>
        <dbReference type="ARBA" id="ARBA00022989"/>
    </source>
</evidence>
<evidence type="ECO:0000256" key="9">
    <source>
        <dbReference type="ARBA" id="ARBA00023224"/>
    </source>
</evidence>
<proteinExistence type="predicted"/>
<comment type="subcellular location">
    <subcellularLocation>
        <location evidence="1">Cell membrane</location>
        <topology evidence="1">Multi-pass membrane protein</topology>
    </subcellularLocation>
</comment>
<keyword evidence="9" id="KW-0807">Transducer</keyword>
<keyword evidence="6 11" id="KW-0472">Membrane</keyword>
<keyword evidence="14" id="KW-1185">Reference proteome</keyword>
<evidence type="ECO:0000313" key="14">
    <source>
        <dbReference type="Proteomes" id="UP001159405"/>
    </source>
</evidence>
<dbReference type="PANTHER" id="PTHR24246:SF27">
    <property type="entry name" value="ADENOSINE RECEPTOR, ISOFORM A"/>
    <property type="match status" value="1"/>
</dbReference>
<feature type="compositionally biased region" description="Basic and acidic residues" evidence="10">
    <location>
        <begin position="351"/>
        <end position="361"/>
    </location>
</feature>
<evidence type="ECO:0000256" key="3">
    <source>
        <dbReference type="ARBA" id="ARBA00022692"/>
    </source>
</evidence>
<keyword evidence="8" id="KW-0325">Glycoprotein</keyword>
<gene>
    <name evidence="13" type="ORF">PLOB_00045857</name>
</gene>
<dbReference type="PROSITE" id="PS50262">
    <property type="entry name" value="G_PROTEIN_RECEP_F1_2"/>
    <property type="match status" value="1"/>
</dbReference>
<evidence type="ECO:0000256" key="5">
    <source>
        <dbReference type="ARBA" id="ARBA00023040"/>
    </source>
</evidence>
<feature type="transmembrane region" description="Helical" evidence="11">
    <location>
        <begin position="171"/>
        <end position="198"/>
    </location>
</feature>
<evidence type="ECO:0000256" key="1">
    <source>
        <dbReference type="ARBA" id="ARBA00004651"/>
    </source>
</evidence>
<feature type="domain" description="G-protein coupled receptors family 1 profile" evidence="12">
    <location>
        <begin position="41"/>
        <end position="279"/>
    </location>
</feature>
<feature type="transmembrane region" description="Helical" evidence="11">
    <location>
        <begin position="63"/>
        <end position="86"/>
    </location>
</feature>
<dbReference type="SUPFAM" id="SSF81321">
    <property type="entry name" value="Family A G protein-coupled receptor-like"/>
    <property type="match status" value="1"/>
</dbReference>
<feature type="region of interest" description="Disordered" evidence="10">
    <location>
        <begin position="339"/>
        <end position="367"/>
    </location>
</feature>
<keyword evidence="7" id="KW-0675">Receptor</keyword>
<dbReference type="Proteomes" id="UP001159405">
    <property type="component" value="Unassembled WGS sequence"/>
</dbReference>
<reference evidence="13 14" key="1">
    <citation type="submission" date="2022-05" db="EMBL/GenBank/DDBJ databases">
        <authorList>
            <consortium name="Genoscope - CEA"/>
            <person name="William W."/>
        </authorList>
    </citation>
    <scope>NUCLEOTIDE SEQUENCE [LARGE SCALE GENOMIC DNA]</scope>
</reference>
<dbReference type="Gene3D" id="1.20.1070.10">
    <property type="entry name" value="Rhodopsin 7-helix transmembrane proteins"/>
    <property type="match status" value="1"/>
</dbReference>
<sequence>MSQPNQTKMDDVTMYLDKISWNELAVVITLYVILLTSIISGNGLVLTAFTVNKRLRTATNKLVMGLAASDILVGFVSIPCWLNITISLHNHLPISFTVYQFYITFDIFIGTASILQLTSLSIERCHAIARPLRHRTLSIKVFYVLIIIPWTFAAIVATLQPLQYNRWREEYTLLMTTTCFFVPFSIICVAYLSIYCFARCKPIAKHRSERKAFKKDLRLSVTLAVITGLFMVAWLPLFVVTVIGTYYPQYLPPSLGTDRVLQFVKFCHYSNSALNPLVYACRNNEMIRTIRHIGHRLLCKVRQPPIWSRLSSYRSSSRRSTSGRTVTWDNSLKKTSSVRTCSIKSGNGSRRQAEDVTENKSKQQKNVVVVHSAV</sequence>
<keyword evidence="4 11" id="KW-1133">Transmembrane helix</keyword>
<keyword evidence="2" id="KW-1003">Cell membrane</keyword>
<dbReference type="Pfam" id="PF00001">
    <property type="entry name" value="7tm_1"/>
    <property type="match status" value="1"/>
</dbReference>
<evidence type="ECO:0000256" key="10">
    <source>
        <dbReference type="SAM" id="MobiDB-lite"/>
    </source>
</evidence>
<accession>A0ABN8N0T6</accession>
<feature type="transmembrane region" description="Helical" evidence="11">
    <location>
        <begin position="141"/>
        <end position="159"/>
    </location>
</feature>
<feature type="transmembrane region" description="Helical" evidence="11">
    <location>
        <begin position="24"/>
        <end position="51"/>
    </location>
</feature>
<protein>
    <recommendedName>
        <fullName evidence="12">G-protein coupled receptors family 1 profile domain-containing protein</fullName>
    </recommendedName>
</protein>
<feature type="transmembrane region" description="Helical" evidence="11">
    <location>
        <begin position="219"/>
        <end position="247"/>
    </location>
</feature>
<feature type="compositionally biased region" description="Polar residues" evidence="10">
    <location>
        <begin position="339"/>
        <end position="350"/>
    </location>
</feature>
<dbReference type="InterPro" id="IPR000276">
    <property type="entry name" value="GPCR_Rhodpsn"/>
</dbReference>
<keyword evidence="3 11" id="KW-0812">Transmembrane</keyword>
<evidence type="ECO:0000256" key="2">
    <source>
        <dbReference type="ARBA" id="ARBA00022475"/>
    </source>
</evidence>
<organism evidence="13 14">
    <name type="scientific">Porites lobata</name>
    <dbReference type="NCBI Taxonomy" id="104759"/>
    <lineage>
        <taxon>Eukaryota</taxon>
        <taxon>Metazoa</taxon>
        <taxon>Cnidaria</taxon>
        <taxon>Anthozoa</taxon>
        <taxon>Hexacorallia</taxon>
        <taxon>Scleractinia</taxon>
        <taxon>Fungiina</taxon>
        <taxon>Poritidae</taxon>
        <taxon>Porites</taxon>
    </lineage>
</organism>
<evidence type="ECO:0000256" key="8">
    <source>
        <dbReference type="ARBA" id="ARBA00023180"/>
    </source>
</evidence>
<dbReference type="EMBL" id="CALNXK010000008">
    <property type="protein sequence ID" value="CAH3040671.1"/>
    <property type="molecule type" value="Genomic_DNA"/>
</dbReference>
<evidence type="ECO:0000256" key="6">
    <source>
        <dbReference type="ARBA" id="ARBA00023136"/>
    </source>
</evidence>
<evidence type="ECO:0000313" key="13">
    <source>
        <dbReference type="EMBL" id="CAH3040671.1"/>
    </source>
</evidence>
<name>A0ABN8N0T6_9CNID</name>
<comment type="caution">
    <text evidence="13">The sequence shown here is derived from an EMBL/GenBank/DDBJ whole genome shotgun (WGS) entry which is preliminary data.</text>
</comment>
<evidence type="ECO:0000256" key="7">
    <source>
        <dbReference type="ARBA" id="ARBA00023170"/>
    </source>
</evidence>